<evidence type="ECO:0000313" key="3">
    <source>
        <dbReference type="EMBL" id="MBO4209440.1"/>
    </source>
</evidence>
<reference evidence="3 4" key="1">
    <citation type="submission" date="2019-12" db="EMBL/GenBank/DDBJ databases">
        <title>Whole genome sequencing of endophytic Actinobacterium Micromonospora sp. MPMI6T.</title>
        <authorList>
            <person name="Evv R."/>
            <person name="Podile A.R."/>
        </authorList>
    </citation>
    <scope>NUCLEOTIDE SEQUENCE [LARGE SCALE GENOMIC DNA]</scope>
    <source>
        <strain evidence="3 4">MPMI6</strain>
    </source>
</reference>
<keyword evidence="2" id="KW-0472">Membrane</keyword>
<evidence type="ECO:0000256" key="1">
    <source>
        <dbReference type="SAM" id="MobiDB-lite"/>
    </source>
</evidence>
<evidence type="ECO:0008006" key="5">
    <source>
        <dbReference type="Google" id="ProtNLM"/>
    </source>
</evidence>
<comment type="caution">
    <text evidence="3">The sequence shown here is derived from an EMBL/GenBank/DDBJ whole genome shotgun (WGS) entry which is preliminary data.</text>
</comment>
<name>A0ABS3VY23_MICEH</name>
<evidence type="ECO:0000313" key="4">
    <source>
        <dbReference type="Proteomes" id="UP000823521"/>
    </source>
</evidence>
<sequence length="232" mass="25311">DDPLSPGRGGPRIIPTPKPPRSKLVPGILVGLLAGLVLFGSAGYVVGTKRAPKAPAAPQQPGPPAGNGTLGVYEQTQLAVNREKFTGDLRTFAESWLPYVASCVRNGQPYGPQLGDGETVRIACQYGSVNVNFVQFVSTQERDKARERHMLQHYDATKLLPGVAGPATKRSTSGHAEGNYIEYGFKLEDGRLFAGVWWDDTKSPVSGFLVANWNDGLDQKWEPMRDVWQRYS</sequence>
<gene>
    <name evidence="3" type="ORF">GSF22_26110</name>
</gene>
<dbReference type="Proteomes" id="UP000823521">
    <property type="component" value="Unassembled WGS sequence"/>
</dbReference>
<accession>A0ABS3VY23</accession>
<feature type="region of interest" description="Disordered" evidence="1">
    <location>
        <begin position="1"/>
        <end position="20"/>
    </location>
</feature>
<keyword evidence="2" id="KW-0812">Transmembrane</keyword>
<feature type="non-terminal residue" evidence="3">
    <location>
        <position position="1"/>
    </location>
</feature>
<dbReference type="EMBL" id="WVUH01000302">
    <property type="protein sequence ID" value="MBO4209440.1"/>
    <property type="molecule type" value="Genomic_DNA"/>
</dbReference>
<proteinExistence type="predicted"/>
<keyword evidence="4" id="KW-1185">Reference proteome</keyword>
<feature type="compositionally biased region" description="Low complexity" evidence="1">
    <location>
        <begin position="1"/>
        <end position="13"/>
    </location>
</feature>
<evidence type="ECO:0000256" key="2">
    <source>
        <dbReference type="SAM" id="Phobius"/>
    </source>
</evidence>
<organism evidence="3 4">
    <name type="scientific">Micromonospora echinofusca</name>
    <dbReference type="NCBI Taxonomy" id="47858"/>
    <lineage>
        <taxon>Bacteria</taxon>
        <taxon>Bacillati</taxon>
        <taxon>Actinomycetota</taxon>
        <taxon>Actinomycetes</taxon>
        <taxon>Micromonosporales</taxon>
        <taxon>Micromonosporaceae</taxon>
        <taxon>Micromonospora</taxon>
    </lineage>
</organism>
<feature type="transmembrane region" description="Helical" evidence="2">
    <location>
        <begin position="24"/>
        <end position="46"/>
    </location>
</feature>
<protein>
    <recommendedName>
        <fullName evidence="5">Serine/threonine protein kinase</fullName>
    </recommendedName>
</protein>
<keyword evidence="2" id="KW-1133">Transmembrane helix</keyword>